<feature type="compositionally biased region" description="Basic and acidic residues" evidence="1">
    <location>
        <begin position="269"/>
        <end position="282"/>
    </location>
</feature>
<dbReference type="EMBL" id="CP002665">
    <property type="protein sequence ID" value="AEI11832.1"/>
    <property type="molecule type" value="Genomic_DNA"/>
</dbReference>
<dbReference type="HOGENOM" id="CLU_686421_0_0_11"/>
<dbReference type="AlphaFoldDB" id="F8A2H5"/>
<dbReference type="OrthoDB" id="9802901at2"/>
<accession>F8A2H5</accession>
<dbReference type="CDD" id="cd00085">
    <property type="entry name" value="HNHc"/>
    <property type="match status" value="1"/>
</dbReference>
<dbReference type="Proteomes" id="UP000000485">
    <property type="component" value="Chromosome"/>
</dbReference>
<feature type="region of interest" description="Disordered" evidence="1">
    <location>
        <begin position="206"/>
        <end position="401"/>
    </location>
</feature>
<dbReference type="InterPro" id="IPR003615">
    <property type="entry name" value="HNH_nuc"/>
</dbReference>
<sequence length="401" mass="42743">MPFFQVDDHLHANRKARALTGLMLVGDDRGVAALGVWTLAGSMSQDVGTDGLVSLQSLMSFLFDRAAALELAHLLVDAGLWHARGHDCDRCEPVPPADPVSGVEQPCWRFHDWFAMKYDRAAVVRETRAKRAELQDPPTVNAVWLRDCVDPLDPVLKNQAHCRYCGRLVKRYDRSSKDENAKPTLDHVDPTKAKGVRNLVVACGGCNRSKGRRTPADAGMTLRPAPRPLTPAQEAAAAAETSPSTALAAEVPPAPSAPSAAAEGTQGRTSEHSSHHSSEHSSKQPPIVSSGARTGTRLGARPGQGQGQGQVLGEGQPTGDAPGSAPRSRPRRRRGKGGRTGGPPPTLDAGPAPEPPPEPGRFGSPWHGYRGPRDPMGDETHCPNHHLPEPCRKCPTGGDAR</sequence>
<keyword evidence="3" id="KW-1185">Reference proteome</keyword>
<proteinExistence type="predicted"/>
<dbReference type="RefSeq" id="WP_013883351.1">
    <property type="nucleotide sequence ID" value="NC_015671.1"/>
</dbReference>
<dbReference type="STRING" id="593907.Celgi_1313"/>
<dbReference type="KEGG" id="cga:Celgi_1313"/>
<reference evidence="3" key="1">
    <citation type="submission" date="2011-04" db="EMBL/GenBank/DDBJ databases">
        <title>Complete sequence of Cellvibrio gilvus ATCC 13127.</title>
        <authorList>
            <person name="Lucas S."/>
            <person name="Han J."/>
            <person name="Lapidus A."/>
            <person name="Cheng J.-F."/>
            <person name="Goodwin L."/>
            <person name="Pitluck S."/>
            <person name="Peters L."/>
            <person name="Munk A."/>
            <person name="Detter J.C."/>
            <person name="Han C."/>
            <person name="Tapia R."/>
            <person name="Land M."/>
            <person name="Hauser L."/>
            <person name="Kyrpides N."/>
            <person name="Ivanova N."/>
            <person name="Ovchinnikova G."/>
            <person name="Pagani I."/>
            <person name="Mead D."/>
            <person name="Brumm P."/>
            <person name="Woyke T."/>
        </authorList>
    </citation>
    <scope>NUCLEOTIDE SEQUENCE [LARGE SCALE GENOMIC DNA]</scope>
    <source>
        <strain evidence="3">ATCC 13127 / NRRL B-14078</strain>
    </source>
</reference>
<name>F8A2H5_CELGA</name>
<evidence type="ECO:0008006" key="4">
    <source>
        <dbReference type="Google" id="ProtNLM"/>
    </source>
</evidence>
<evidence type="ECO:0000313" key="2">
    <source>
        <dbReference type="EMBL" id="AEI11832.1"/>
    </source>
</evidence>
<feature type="compositionally biased region" description="Gly residues" evidence="1">
    <location>
        <begin position="302"/>
        <end position="312"/>
    </location>
</feature>
<feature type="compositionally biased region" description="Low complexity" evidence="1">
    <location>
        <begin position="230"/>
        <end position="263"/>
    </location>
</feature>
<dbReference type="eggNOG" id="COG1403">
    <property type="taxonomic scope" value="Bacteria"/>
</dbReference>
<dbReference type="Gene3D" id="1.10.30.50">
    <property type="match status" value="1"/>
</dbReference>
<feature type="compositionally biased region" description="Basic residues" evidence="1">
    <location>
        <begin position="328"/>
        <end position="337"/>
    </location>
</feature>
<gene>
    <name evidence="2" type="ordered locus">Celgi_1313</name>
</gene>
<feature type="compositionally biased region" description="Low complexity" evidence="1">
    <location>
        <begin position="313"/>
        <end position="327"/>
    </location>
</feature>
<organism evidence="2 3">
    <name type="scientific">Cellulomonas gilvus (strain ATCC 13127 / NRRL B-14078)</name>
    <name type="common">Cellvibrio gilvus</name>
    <dbReference type="NCBI Taxonomy" id="593907"/>
    <lineage>
        <taxon>Bacteria</taxon>
        <taxon>Bacillati</taxon>
        <taxon>Actinomycetota</taxon>
        <taxon>Actinomycetes</taxon>
        <taxon>Micrococcales</taxon>
        <taxon>Cellulomonadaceae</taxon>
        <taxon>Cellulomonas</taxon>
    </lineage>
</organism>
<evidence type="ECO:0000256" key="1">
    <source>
        <dbReference type="SAM" id="MobiDB-lite"/>
    </source>
</evidence>
<feature type="compositionally biased region" description="Pro residues" evidence="1">
    <location>
        <begin position="342"/>
        <end position="359"/>
    </location>
</feature>
<evidence type="ECO:0000313" key="3">
    <source>
        <dbReference type="Proteomes" id="UP000000485"/>
    </source>
</evidence>
<feature type="compositionally biased region" description="Basic and acidic residues" evidence="1">
    <location>
        <begin position="371"/>
        <end position="392"/>
    </location>
</feature>
<protein>
    <recommendedName>
        <fullName evidence="4">HNH endonuclease</fullName>
    </recommendedName>
</protein>